<dbReference type="InterPro" id="IPR008792">
    <property type="entry name" value="PQQD"/>
</dbReference>
<proteinExistence type="predicted"/>
<dbReference type="Proteomes" id="UP000036520">
    <property type="component" value="Chromosome"/>
</dbReference>
<dbReference type="RefSeq" id="WP_048642822.1">
    <property type="nucleotide sequence ID" value="NZ_CP012040.1"/>
</dbReference>
<dbReference type="STRING" id="320787.CA2015_3232"/>
<keyword evidence="3" id="KW-1185">Reference proteome</keyword>
<evidence type="ECO:0000313" key="3">
    <source>
        <dbReference type="Proteomes" id="UP000036520"/>
    </source>
</evidence>
<dbReference type="InterPro" id="IPR041881">
    <property type="entry name" value="PqqD_sf"/>
</dbReference>
<reference evidence="2 3" key="1">
    <citation type="submission" date="2015-07" db="EMBL/GenBank/DDBJ databases">
        <authorList>
            <person name="Kim K.M."/>
        </authorList>
    </citation>
    <scope>NUCLEOTIDE SEQUENCE [LARGE SCALE GENOMIC DNA]</scope>
    <source>
        <strain evidence="2 3">KCTC 12363</strain>
    </source>
</reference>
<sequence>MSSKQISRSDSYVFNEIEGDIVMMDVSNGSYATLNETGKSIWLLLENPKTISEITEALLAEYEVSKEQCEKTVNEFLKKMAEANAIVIK</sequence>
<dbReference type="Pfam" id="PF05402">
    <property type="entry name" value="PqqD"/>
    <property type="match status" value="1"/>
</dbReference>
<keyword evidence="1" id="KW-0175">Coiled coil</keyword>
<dbReference type="Gene3D" id="1.10.10.1150">
    <property type="entry name" value="Coenzyme PQQ synthesis protein D (PqqD)"/>
    <property type="match status" value="1"/>
</dbReference>
<dbReference type="EMBL" id="CP012040">
    <property type="protein sequence ID" value="AKP52629.1"/>
    <property type="molecule type" value="Genomic_DNA"/>
</dbReference>
<dbReference type="OrthoDB" id="9800554at2"/>
<dbReference type="AlphaFoldDB" id="A0A0H4PED7"/>
<dbReference type="KEGG" id="camu:CA2015_3232"/>
<name>A0A0H4PED7_9BACT</name>
<protein>
    <recommendedName>
        <fullName evidence="4">Coenzyme PQQ synthesis protein D (PqqD)</fullName>
    </recommendedName>
</protein>
<evidence type="ECO:0000313" key="2">
    <source>
        <dbReference type="EMBL" id="AKP52629.1"/>
    </source>
</evidence>
<feature type="coiled-coil region" evidence="1">
    <location>
        <begin position="59"/>
        <end position="86"/>
    </location>
</feature>
<evidence type="ECO:0000256" key="1">
    <source>
        <dbReference type="SAM" id="Coils"/>
    </source>
</evidence>
<accession>A0A0H4PED7</accession>
<gene>
    <name evidence="2" type="ORF">CA2015_3232</name>
</gene>
<organism evidence="2 3">
    <name type="scientific">Cyclobacterium amurskyense</name>
    <dbReference type="NCBI Taxonomy" id="320787"/>
    <lineage>
        <taxon>Bacteria</taxon>
        <taxon>Pseudomonadati</taxon>
        <taxon>Bacteroidota</taxon>
        <taxon>Cytophagia</taxon>
        <taxon>Cytophagales</taxon>
        <taxon>Cyclobacteriaceae</taxon>
        <taxon>Cyclobacterium</taxon>
    </lineage>
</organism>
<evidence type="ECO:0008006" key="4">
    <source>
        <dbReference type="Google" id="ProtNLM"/>
    </source>
</evidence>